<organism evidence="5 6">
    <name type="scientific">Alicyclobacillus cellulosilyticus</name>
    <dbReference type="NCBI Taxonomy" id="1003997"/>
    <lineage>
        <taxon>Bacteria</taxon>
        <taxon>Bacillati</taxon>
        <taxon>Bacillota</taxon>
        <taxon>Bacilli</taxon>
        <taxon>Bacillales</taxon>
        <taxon>Alicyclobacillaceae</taxon>
        <taxon>Alicyclobacillus</taxon>
    </lineage>
</organism>
<proteinExistence type="inferred from homology"/>
<protein>
    <recommendedName>
        <fullName evidence="7">Spore germination protein KA</fullName>
    </recommendedName>
</protein>
<feature type="transmembrane region" description="Helical" evidence="4">
    <location>
        <begin position="433"/>
        <end position="452"/>
    </location>
</feature>
<feature type="region of interest" description="Disordered" evidence="3">
    <location>
        <begin position="37"/>
        <end position="96"/>
    </location>
</feature>
<feature type="compositionally biased region" description="Basic residues" evidence="3">
    <location>
        <begin position="642"/>
        <end position="651"/>
    </location>
</feature>
<sequence>MPEPATFIRDGEGKRVRIPDWLQRLFSYDDTASRHPFTLAGAHAETAQKEEAQGPQAPDSRASASQTSASRASDSRASASQAAGERPADGQAEETTPVVRPVPLRDWMAQQESSQSAPASPMDASESPTAGSAAHAWPEKVPADLASCKAAIERTFHLPENKDIVLRSFRVGVEPGWDALAVFVDGLVDKSVINTHILQPLMLLSHLDEALGERRERIDVVREALLPGNQITQLDQWRDLVQGILAGNTAVLVDGSPAALAVETRGWEHRQVGLPQTETVVRGEHDAFTESFRANTGLVRSKLRSPDLVTEMMTVGTAASTDVAVMYVKGVVNPALVAEVKRRIQSIEVDYLPSSGVLEQFIEDQPRSLIPQVLATERPDRIAHMLMEGHVAIFVGHSPFVLAVPAVFFSLLHTAEDAYVRAPFGTFLRIIRWLALFAALLLPAFYISVANFHPEMIPTDLMLAIAASREQVPFPVIFEVLLMEFSIELIREAGIRIPSVIGPTIGIVGALIIGQAAVQAGIVSPILVIVIAVTALASFAIPNYALGFGVRVMRFAFLLAASLFGFYGIALLFCAMVAKLSVQKSFGVPILAPVAPKMDSAPDVFFRGAAYRMNQRPSYLQPQNDWRQAPVTRPWSDETKPRSRQGRSRRP</sequence>
<dbReference type="Proteomes" id="UP000637695">
    <property type="component" value="Unassembled WGS sequence"/>
</dbReference>
<feature type="compositionally biased region" description="Low complexity" evidence="3">
    <location>
        <begin position="109"/>
        <end position="121"/>
    </location>
</feature>
<gene>
    <name evidence="5" type="ORF">GCM10010885_13450</name>
</gene>
<feature type="transmembrane region" description="Helical" evidence="4">
    <location>
        <begin position="391"/>
        <end position="412"/>
    </location>
</feature>
<dbReference type="PANTHER" id="PTHR22550:SF5">
    <property type="entry name" value="LEUCINE ZIPPER PROTEIN 4"/>
    <property type="match status" value="1"/>
</dbReference>
<keyword evidence="6" id="KW-1185">Reference proteome</keyword>
<evidence type="ECO:0000313" key="6">
    <source>
        <dbReference type="Proteomes" id="UP000637695"/>
    </source>
</evidence>
<accession>A0A917KC51</accession>
<evidence type="ECO:0000256" key="1">
    <source>
        <dbReference type="ARBA" id="ARBA00005278"/>
    </source>
</evidence>
<dbReference type="InterPro" id="IPR004995">
    <property type="entry name" value="Spore_Ger"/>
</dbReference>
<keyword evidence="4" id="KW-0812">Transmembrane</keyword>
<evidence type="ECO:0000256" key="4">
    <source>
        <dbReference type="SAM" id="Phobius"/>
    </source>
</evidence>
<dbReference type="GO" id="GO:0009847">
    <property type="term" value="P:spore germination"/>
    <property type="evidence" value="ECO:0007669"/>
    <property type="project" value="InterPro"/>
</dbReference>
<dbReference type="InterPro" id="IPR050768">
    <property type="entry name" value="UPF0353/GerABKA_families"/>
</dbReference>
<feature type="transmembrane region" description="Helical" evidence="4">
    <location>
        <begin position="497"/>
        <end position="516"/>
    </location>
</feature>
<feature type="transmembrane region" description="Helical" evidence="4">
    <location>
        <begin position="522"/>
        <end position="545"/>
    </location>
</feature>
<reference evidence="5" key="2">
    <citation type="submission" date="2020-09" db="EMBL/GenBank/DDBJ databases">
        <authorList>
            <person name="Sun Q."/>
            <person name="Ohkuma M."/>
        </authorList>
    </citation>
    <scope>NUCLEOTIDE SEQUENCE</scope>
    <source>
        <strain evidence="5">JCM 18487</strain>
    </source>
</reference>
<dbReference type="PANTHER" id="PTHR22550">
    <property type="entry name" value="SPORE GERMINATION PROTEIN"/>
    <property type="match status" value="1"/>
</dbReference>
<evidence type="ECO:0000313" key="5">
    <source>
        <dbReference type="EMBL" id="GGJ05623.1"/>
    </source>
</evidence>
<feature type="region of interest" description="Disordered" evidence="3">
    <location>
        <begin position="109"/>
        <end position="136"/>
    </location>
</feature>
<feature type="transmembrane region" description="Helical" evidence="4">
    <location>
        <begin position="557"/>
        <end position="578"/>
    </location>
</feature>
<dbReference type="Pfam" id="PF03323">
    <property type="entry name" value="GerA"/>
    <property type="match status" value="1"/>
</dbReference>
<name>A0A917KC51_9BACL</name>
<evidence type="ECO:0008006" key="7">
    <source>
        <dbReference type="Google" id="ProtNLM"/>
    </source>
</evidence>
<comment type="similarity">
    <text evidence="1">Belongs to the GerABKA family.</text>
</comment>
<dbReference type="AlphaFoldDB" id="A0A917KC51"/>
<dbReference type="GO" id="GO:0016020">
    <property type="term" value="C:membrane"/>
    <property type="evidence" value="ECO:0007669"/>
    <property type="project" value="InterPro"/>
</dbReference>
<dbReference type="EMBL" id="BMOY01000018">
    <property type="protein sequence ID" value="GGJ05623.1"/>
    <property type="molecule type" value="Genomic_DNA"/>
</dbReference>
<dbReference type="RefSeq" id="WP_229776565.1">
    <property type="nucleotide sequence ID" value="NZ_BMOY01000018.1"/>
</dbReference>
<feature type="compositionally biased region" description="Low complexity" evidence="3">
    <location>
        <begin position="59"/>
        <end position="83"/>
    </location>
</feature>
<evidence type="ECO:0000256" key="2">
    <source>
        <dbReference type="ARBA" id="ARBA00023136"/>
    </source>
</evidence>
<keyword evidence="2 4" id="KW-0472">Membrane</keyword>
<comment type="caution">
    <text evidence="5">The sequence shown here is derived from an EMBL/GenBank/DDBJ whole genome shotgun (WGS) entry which is preliminary data.</text>
</comment>
<feature type="region of interest" description="Disordered" evidence="3">
    <location>
        <begin position="621"/>
        <end position="651"/>
    </location>
</feature>
<reference evidence="5" key="1">
    <citation type="journal article" date="2014" name="Int. J. Syst. Evol. Microbiol.">
        <title>Complete genome sequence of Corynebacterium casei LMG S-19264T (=DSM 44701T), isolated from a smear-ripened cheese.</title>
        <authorList>
            <consortium name="US DOE Joint Genome Institute (JGI-PGF)"/>
            <person name="Walter F."/>
            <person name="Albersmeier A."/>
            <person name="Kalinowski J."/>
            <person name="Ruckert C."/>
        </authorList>
    </citation>
    <scope>NUCLEOTIDE SEQUENCE</scope>
    <source>
        <strain evidence="5">JCM 18487</strain>
    </source>
</reference>
<keyword evidence="4" id="KW-1133">Transmembrane helix</keyword>
<evidence type="ECO:0000256" key="3">
    <source>
        <dbReference type="SAM" id="MobiDB-lite"/>
    </source>
</evidence>